<dbReference type="InterPro" id="IPR035093">
    <property type="entry name" value="RelE/ParE_toxin_dom_sf"/>
</dbReference>
<keyword evidence="1" id="KW-1277">Toxin-antitoxin system</keyword>
<dbReference type="Proteomes" id="UP000634134">
    <property type="component" value="Unassembled WGS sequence"/>
</dbReference>
<dbReference type="EMBL" id="JACYGY010000001">
    <property type="protein sequence ID" value="MBE9461006.1"/>
    <property type="molecule type" value="Genomic_DNA"/>
</dbReference>
<organism evidence="2 3">
    <name type="scientific">Dyadobacter subterraneus</name>
    <dbReference type="NCBI Taxonomy" id="2773304"/>
    <lineage>
        <taxon>Bacteria</taxon>
        <taxon>Pseudomonadati</taxon>
        <taxon>Bacteroidota</taxon>
        <taxon>Cytophagia</taxon>
        <taxon>Cytophagales</taxon>
        <taxon>Spirosomataceae</taxon>
        <taxon>Dyadobacter</taxon>
    </lineage>
</organism>
<keyword evidence="3" id="KW-1185">Reference proteome</keyword>
<protein>
    <submittedName>
        <fullName evidence="2">Type II toxin-antitoxin system RelE/ParE family toxin</fullName>
    </submittedName>
</protein>
<gene>
    <name evidence="2" type="ORF">IEE83_03840</name>
</gene>
<reference evidence="3" key="1">
    <citation type="submission" date="2023-07" db="EMBL/GenBank/DDBJ databases">
        <title>Dyadobacter sp. nov 'subterranea' isolated from contaminted grondwater.</title>
        <authorList>
            <person name="Szabo I."/>
            <person name="Al-Omari J."/>
            <person name="Szerdahelyi S.G."/>
            <person name="Rado J."/>
        </authorList>
    </citation>
    <scope>NUCLEOTIDE SEQUENCE [LARGE SCALE GENOMIC DNA]</scope>
    <source>
        <strain evidence="3">UP-52</strain>
    </source>
</reference>
<dbReference type="InterPro" id="IPR052747">
    <property type="entry name" value="TA_system_RelE_toxin"/>
</dbReference>
<dbReference type="PANTHER" id="PTHR38813:SF1">
    <property type="entry name" value="TOXIN RELE1-RELATED"/>
    <property type="match status" value="1"/>
</dbReference>
<dbReference type="InterPro" id="IPR007712">
    <property type="entry name" value="RelE/ParE_toxin"/>
</dbReference>
<dbReference type="PANTHER" id="PTHR38813">
    <property type="match status" value="1"/>
</dbReference>
<dbReference type="Pfam" id="PF05016">
    <property type="entry name" value="ParE_toxin"/>
    <property type="match status" value="1"/>
</dbReference>
<evidence type="ECO:0000313" key="2">
    <source>
        <dbReference type="EMBL" id="MBE9461006.1"/>
    </source>
</evidence>
<proteinExistence type="predicted"/>
<evidence type="ECO:0000256" key="1">
    <source>
        <dbReference type="ARBA" id="ARBA00022649"/>
    </source>
</evidence>
<dbReference type="Gene3D" id="3.30.2310.20">
    <property type="entry name" value="RelE-like"/>
    <property type="match status" value="1"/>
</dbReference>
<dbReference type="RefSeq" id="WP_194119306.1">
    <property type="nucleotide sequence ID" value="NZ_JACYGY010000001.1"/>
</dbReference>
<dbReference type="SUPFAM" id="SSF143011">
    <property type="entry name" value="RelE-like"/>
    <property type="match status" value="1"/>
</dbReference>
<comment type="caution">
    <text evidence="2">The sequence shown here is derived from an EMBL/GenBank/DDBJ whole genome shotgun (WGS) entry which is preliminary data.</text>
</comment>
<sequence>MVVEFVKRFEKELKNAPRDIQKRIILIVEKLQSASSLETAEVDYKKMEGQKPWENYYRIRVGDWSIGVEYINPDITLLRLLCRGTIYKNFPPK</sequence>
<name>A0ABR9W6C4_9BACT</name>
<accession>A0ABR9W6C4</accession>
<evidence type="ECO:0000313" key="3">
    <source>
        <dbReference type="Proteomes" id="UP000634134"/>
    </source>
</evidence>